<reference evidence="2" key="1">
    <citation type="journal article" date="2023" name="DNA Res.">
        <title>Chromosome-level genome assembly of Phrynocephalus forsythii using third-generation DNA sequencing and Hi-C analysis.</title>
        <authorList>
            <person name="Qi Y."/>
            <person name="Zhao W."/>
            <person name="Zhao Y."/>
            <person name="Niu C."/>
            <person name="Cao S."/>
            <person name="Zhang Y."/>
        </authorList>
    </citation>
    <scope>NUCLEOTIDE SEQUENCE</scope>
    <source>
        <tissue evidence="2">Muscle</tissue>
    </source>
</reference>
<accession>A0A9Q1ARY7</accession>
<organism evidence="2 3">
    <name type="scientific">Phrynocephalus forsythii</name>
    <dbReference type="NCBI Taxonomy" id="171643"/>
    <lineage>
        <taxon>Eukaryota</taxon>
        <taxon>Metazoa</taxon>
        <taxon>Chordata</taxon>
        <taxon>Craniata</taxon>
        <taxon>Vertebrata</taxon>
        <taxon>Euteleostomi</taxon>
        <taxon>Lepidosauria</taxon>
        <taxon>Squamata</taxon>
        <taxon>Bifurcata</taxon>
        <taxon>Unidentata</taxon>
        <taxon>Episquamata</taxon>
        <taxon>Toxicofera</taxon>
        <taxon>Iguania</taxon>
        <taxon>Acrodonta</taxon>
        <taxon>Agamidae</taxon>
        <taxon>Agaminae</taxon>
        <taxon>Phrynocephalus</taxon>
    </lineage>
</organism>
<evidence type="ECO:0000313" key="3">
    <source>
        <dbReference type="Proteomes" id="UP001142489"/>
    </source>
</evidence>
<gene>
    <name evidence="2" type="ORF">JRQ81_009483</name>
</gene>
<evidence type="ECO:0000256" key="1">
    <source>
        <dbReference type="SAM" id="MobiDB-lite"/>
    </source>
</evidence>
<comment type="caution">
    <text evidence="2">The sequence shown here is derived from an EMBL/GenBank/DDBJ whole genome shotgun (WGS) entry which is preliminary data.</text>
</comment>
<proteinExistence type="predicted"/>
<keyword evidence="3" id="KW-1185">Reference proteome</keyword>
<sequence>MKAEIYQGVAVLCGTQRKFLNRGTVRCRSPSTGFRLERFNFTFLVNQKASWLILSHSLSSPKILKMGQAGRASVQPPSGPSSSSSSSGMAAMEKSSTKPGVEQTSTPGTQGDGDVPQWSDSWATCALFAILGI</sequence>
<dbReference type="Proteomes" id="UP001142489">
    <property type="component" value="Unassembled WGS sequence"/>
</dbReference>
<protein>
    <submittedName>
        <fullName evidence="2">Uncharacterized protein</fullName>
    </submittedName>
</protein>
<dbReference type="AlphaFoldDB" id="A0A9Q1ARY7"/>
<name>A0A9Q1ARY7_9SAUR</name>
<evidence type="ECO:0000313" key="2">
    <source>
        <dbReference type="EMBL" id="KAJ7307462.1"/>
    </source>
</evidence>
<feature type="region of interest" description="Disordered" evidence="1">
    <location>
        <begin position="67"/>
        <end position="117"/>
    </location>
</feature>
<dbReference type="EMBL" id="JAPFRF010000019">
    <property type="protein sequence ID" value="KAJ7307462.1"/>
    <property type="molecule type" value="Genomic_DNA"/>
</dbReference>